<dbReference type="AlphaFoldDB" id="A0AAI9Y1A5"/>
<accession>A0AAI9Y1A5</accession>
<reference evidence="2" key="1">
    <citation type="submission" date="2016-11" db="EMBL/GenBank/DDBJ databases">
        <title>The genome sequence of Colletotrichum cuscutae.</title>
        <authorList>
            <person name="Baroncelli R."/>
        </authorList>
    </citation>
    <scope>NUCLEOTIDE SEQUENCE</scope>
    <source>
        <strain evidence="2">IMI 304802</strain>
    </source>
</reference>
<evidence type="ECO:0000313" key="3">
    <source>
        <dbReference type="Proteomes" id="UP001239213"/>
    </source>
</evidence>
<dbReference type="EMBL" id="MPDP01000168">
    <property type="protein sequence ID" value="KAK1473994.1"/>
    <property type="molecule type" value="Genomic_DNA"/>
</dbReference>
<gene>
    <name evidence="2" type="ORF">CCUS01_05584</name>
</gene>
<feature type="region of interest" description="Disordered" evidence="1">
    <location>
        <begin position="1"/>
        <end position="85"/>
    </location>
</feature>
<organism evidence="2 3">
    <name type="scientific">Colletotrichum cuscutae</name>
    <dbReference type="NCBI Taxonomy" id="1209917"/>
    <lineage>
        <taxon>Eukaryota</taxon>
        <taxon>Fungi</taxon>
        <taxon>Dikarya</taxon>
        <taxon>Ascomycota</taxon>
        <taxon>Pezizomycotina</taxon>
        <taxon>Sordariomycetes</taxon>
        <taxon>Hypocreomycetidae</taxon>
        <taxon>Glomerellales</taxon>
        <taxon>Glomerellaceae</taxon>
        <taxon>Colletotrichum</taxon>
        <taxon>Colletotrichum acutatum species complex</taxon>
    </lineage>
</organism>
<proteinExistence type="predicted"/>
<evidence type="ECO:0000313" key="2">
    <source>
        <dbReference type="EMBL" id="KAK1473994.1"/>
    </source>
</evidence>
<dbReference type="Proteomes" id="UP001239213">
    <property type="component" value="Unassembled WGS sequence"/>
</dbReference>
<protein>
    <submittedName>
        <fullName evidence="2">Uncharacterized protein</fullName>
    </submittedName>
</protein>
<sequence>MPIAVPATPNANIASNAVVRRSPRKDPITVIDSNNEEQSEREQSSDDYSEDAVTVTSDSGFNMSVRPHKNKTAKTMVAQHRRWSW</sequence>
<evidence type="ECO:0000256" key="1">
    <source>
        <dbReference type="SAM" id="MobiDB-lite"/>
    </source>
</evidence>
<name>A0AAI9Y1A5_9PEZI</name>
<keyword evidence="3" id="KW-1185">Reference proteome</keyword>
<comment type="caution">
    <text evidence="2">The sequence shown here is derived from an EMBL/GenBank/DDBJ whole genome shotgun (WGS) entry which is preliminary data.</text>
</comment>